<sequence>MSAQECVPNLFLETVHCPPSLLSRRAHTTEHLSSQAIRVFPVLCLVSSSPGPDRKGSLVTTRWAFSHS</sequence>
<keyword evidence="2" id="KW-1185">Reference proteome</keyword>
<dbReference type="Proteomes" id="UP000298030">
    <property type="component" value="Unassembled WGS sequence"/>
</dbReference>
<gene>
    <name evidence="1" type="ORF">FA13DRAFT_1725382</name>
</gene>
<organism evidence="1 2">
    <name type="scientific">Coprinellus micaceus</name>
    <name type="common">Glistening ink-cap mushroom</name>
    <name type="synonym">Coprinus micaceus</name>
    <dbReference type="NCBI Taxonomy" id="71717"/>
    <lineage>
        <taxon>Eukaryota</taxon>
        <taxon>Fungi</taxon>
        <taxon>Dikarya</taxon>
        <taxon>Basidiomycota</taxon>
        <taxon>Agaricomycotina</taxon>
        <taxon>Agaricomycetes</taxon>
        <taxon>Agaricomycetidae</taxon>
        <taxon>Agaricales</taxon>
        <taxon>Agaricineae</taxon>
        <taxon>Psathyrellaceae</taxon>
        <taxon>Coprinellus</taxon>
    </lineage>
</organism>
<evidence type="ECO:0000313" key="2">
    <source>
        <dbReference type="Proteomes" id="UP000298030"/>
    </source>
</evidence>
<proteinExistence type="predicted"/>
<dbReference type="AlphaFoldDB" id="A0A4Y7TU77"/>
<comment type="caution">
    <text evidence="1">The sequence shown here is derived from an EMBL/GenBank/DDBJ whole genome shotgun (WGS) entry which is preliminary data.</text>
</comment>
<reference evidence="1 2" key="1">
    <citation type="journal article" date="2019" name="Nat. Ecol. Evol.">
        <title>Megaphylogeny resolves global patterns of mushroom evolution.</title>
        <authorList>
            <person name="Varga T."/>
            <person name="Krizsan K."/>
            <person name="Foldi C."/>
            <person name="Dima B."/>
            <person name="Sanchez-Garcia M."/>
            <person name="Sanchez-Ramirez S."/>
            <person name="Szollosi G.J."/>
            <person name="Szarkandi J.G."/>
            <person name="Papp V."/>
            <person name="Albert L."/>
            <person name="Andreopoulos W."/>
            <person name="Angelini C."/>
            <person name="Antonin V."/>
            <person name="Barry K.W."/>
            <person name="Bougher N.L."/>
            <person name="Buchanan P."/>
            <person name="Buyck B."/>
            <person name="Bense V."/>
            <person name="Catcheside P."/>
            <person name="Chovatia M."/>
            <person name="Cooper J."/>
            <person name="Damon W."/>
            <person name="Desjardin D."/>
            <person name="Finy P."/>
            <person name="Geml J."/>
            <person name="Haridas S."/>
            <person name="Hughes K."/>
            <person name="Justo A."/>
            <person name="Karasinski D."/>
            <person name="Kautmanova I."/>
            <person name="Kiss B."/>
            <person name="Kocsube S."/>
            <person name="Kotiranta H."/>
            <person name="LaButti K.M."/>
            <person name="Lechner B.E."/>
            <person name="Liimatainen K."/>
            <person name="Lipzen A."/>
            <person name="Lukacs Z."/>
            <person name="Mihaltcheva S."/>
            <person name="Morgado L.N."/>
            <person name="Niskanen T."/>
            <person name="Noordeloos M.E."/>
            <person name="Ohm R.A."/>
            <person name="Ortiz-Santana B."/>
            <person name="Ovrebo C."/>
            <person name="Racz N."/>
            <person name="Riley R."/>
            <person name="Savchenko A."/>
            <person name="Shiryaev A."/>
            <person name="Soop K."/>
            <person name="Spirin V."/>
            <person name="Szebenyi C."/>
            <person name="Tomsovsky M."/>
            <person name="Tulloss R.E."/>
            <person name="Uehling J."/>
            <person name="Grigoriev I.V."/>
            <person name="Vagvolgyi C."/>
            <person name="Papp T."/>
            <person name="Martin F.M."/>
            <person name="Miettinen O."/>
            <person name="Hibbett D.S."/>
            <person name="Nagy L.G."/>
        </authorList>
    </citation>
    <scope>NUCLEOTIDE SEQUENCE [LARGE SCALE GENOMIC DNA]</scope>
    <source>
        <strain evidence="1 2">FP101781</strain>
    </source>
</reference>
<evidence type="ECO:0000313" key="1">
    <source>
        <dbReference type="EMBL" id="TEB37723.1"/>
    </source>
</evidence>
<protein>
    <submittedName>
        <fullName evidence="1">Uncharacterized protein</fullName>
    </submittedName>
</protein>
<accession>A0A4Y7TU77</accession>
<name>A0A4Y7TU77_COPMI</name>
<dbReference type="EMBL" id="QPFP01000003">
    <property type="protein sequence ID" value="TEB37723.1"/>
    <property type="molecule type" value="Genomic_DNA"/>
</dbReference>